<dbReference type="Proteomes" id="UP000749293">
    <property type="component" value="Unassembled WGS sequence"/>
</dbReference>
<dbReference type="OrthoDB" id="411394at2759"/>
<dbReference type="RefSeq" id="XP_035321204.1">
    <property type="nucleotide sequence ID" value="XM_035469509.1"/>
</dbReference>
<dbReference type="EMBL" id="JAANYQ010000009">
    <property type="protein sequence ID" value="KAF4122552.1"/>
    <property type="molecule type" value="Genomic_DNA"/>
</dbReference>
<evidence type="ECO:0000256" key="1">
    <source>
        <dbReference type="SAM" id="MobiDB-lite"/>
    </source>
</evidence>
<comment type="caution">
    <text evidence="2">The sequence shown here is derived from an EMBL/GenBank/DDBJ whole genome shotgun (WGS) entry which is preliminary data.</text>
</comment>
<protein>
    <submittedName>
        <fullName evidence="2">Uncharacterized protein</fullName>
    </submittedName>
</protein>
<organism evidence="2 3">
    <name type="scientific">Geosmithia morbida</name>
    <dbReference type="NCBI Taxonomy" id="1094350"/>
    <lineage>
        <taxon>Eukaryota</taxon>
        <taxon>Fungi</taxon>
        <taxon>Dikarya</taxon>
        <taxon>Ascomycota</taxon>
        <taxon>Pezizomycotina</taxon>
        <taxon>Sordariomycetes</taxon>
        <taxon>Hypocreomycetidae</taxon>
        <taxon>Hypocreales</taxon>
        <taxon>Bionectriaceae</taxon>
        <taxon>Geosmithia</taxon>
    </lineage>
</organism>
<sequence>HPPALQSKRIQNRHARNPSRSLETKWRPSRIQPWTDFLRNQRTVFGAVGQTRISRRRIADEKTPECFAHINVEDPVRNITEQLKTDPETSSTLNMGDGIISENHPHAISDTAEEVVDGATPSAPPRTPNQRHDPCRLRADKIVIYRTDDTQSSRRTVLYISEYKPPHKLTAPQVRLRSPSDGYLQGDCQSQDNEPTSVDPAARFRYFAERLTASATTQTYRYMTEGGLEYSLLTTGETVVFPRIDRDDPGTLYHHLAGPGPEAAATVEAKDRAVLKQGLRQRLALSLGDTVPTARGHVPLGLTWVSVEGLVLTTRWIIRNGSVCSISNFKGHSTTASHRRSTVVRVGGPVQSGVAGMRLHTSVSKDTAKASMPDPWHEAEVYRRLLPIQGKNVPVFLGTVHLRQMQKTTYYYGHRVYVVFSTFLSWGGCSISEAQAAQFPNDRLHGLAAQSSPRVRSQLPAPCSPN</sequence>
<name>A0A9P5D1A9_9HYPO</name>
<proteinExistence type="predicted"/>
<feature type="region of interest" description="Disordered" evidence="1">
    <location>
        <begin position="114"/>
        <end position="135"/>
    </location>
</feature>
<feature type="non-terminal residue" evidence="2">
    <location>
        <position position="1"/>
    </location>
</feature>
<evidence type="ECO:0000313" key="3">
    <source>
        <dbReference type="Proteomes" id="UP000749293"/>
    </source>
</evidence>
<gene>
    <name evidence="2" type="ORF">GMORB2_7544</name>
</gene>
<accession>A0A9P5D1A9</accession>
<evidence type="ECO:0000313" key="2">
    <source>
        <dbReference type="EMBL" id="KAF4122552.1"/>
    </source>
</evidence>
<feature type="region of interest" description="Disordered" evidence="1">
    <location>
        <begin position="1"/>
        <end position="26"/>
    </location>
</feature>
<dbReference type="AlphaFoldDB" id="A0A9P5D1A9"/>
<reference evidence="2" key="1">
    <citation type="submission" date="2020-03" db="EMBL/GenBank/DDBJ databases">
        <title>Site-based positive gene gene selection in Geosmithia morbida across the United States reveals a broad range of putative effectors and factors for local host and environmental adapation.</title>
        <authorList>
            <person name="Onufrak A."/>
            <person name="Murdoch R.W."/>
            <person name="Gazis R."/>
            <person name="Huff M."/>
            <person name="Staton M."/>
            <person name="Klingeman W."/>
            <person name="Hadziabdic D."/>
        </authorList>
    </citation>
    <scope>NUCLEOTIDE SEQUENCE</scope>
    <source>
        <strain evidence="2">1262</strain>
    </source>
</reference>
<dbReference type="GeneID" id="55973767"/>
<keyword evidence="3" id="KW-1185">Reference proteome</keyword>